<dbReference type="GO" id="GO:0005886">
    <property type="term" value="C:plasma membrane"/>
    <property type="evidence" value="ECO:0007669"/>
    <property type="project" value="UniProtKB-SubCell"/>
</dbReference>
<proteinExistence type="predicted"/>
<dbReference type="GO" id="GO:0042773">
    <property type="term" value="P:ATP synthesis coupled electron transport"/>
    <property type="evidence" value="ECO:0007669"/>
    <property type="project" value="InterPro"/>
</dbReference>
<dbReference type="InterPro" id="IPR052175">
    <property type="entry name" value="ComplexI-like_HydComp"/>
</dbReference>
<keyword evidence="5" id="KW-0560">Oxidoreductase</keyword>
<feature type="domain" description="NADH:quinone oxidoreductase/Mrp antiporter transmembrane" evidence="9">
    <location>
        <begin position="122"/>
        <end position="405"/>
    </location>
</feature>
<evidence type="ECO:0000256" key="7">
    <source>
        <dbReference type="RuleBase" id="RU000320"/>
    </source>
</evidence>
<feature type="transmembrane region" description="Helical" evidence="8">
    <location>
        <begin position="72"/>
        <end position="93"/>
    </location>
</feature>
<evidence type="ECO:0000256" key="5">
    <source>
        <dbReference type="ARBA" id="ARBA00023002"/>
    </source>
</evidence>
<dbReference type="AlphaFoldDB" id="A0AAU9E4X9"/>
<feature type="transmembrane region" description="Helical" evidence="8">
    <location>
        <begin position="6"/>
        <end position="22"/>
    </location>
</feature>
<feature type="transmembrane region" description="Helical" evidence="8">
    <location>
        <begin position="105"/>
        <end position="122"/>
    </location>
</feature>
<keyword evidence="2" id="KW-1003">Cell membrane</keyword>
<dbReference type="GO" id="GO:0016491">
    <property type="term" value="F:oxidoreductase activity"/>
    <property type="evidence" value="ECO:0007669"/>
    <property type="project" value="UniProtKB-KW"/>
</dbReference>
<protein>
    <recommendedName>
        <fullName evidence="9">NADH:quinone oxidoreductase/Mrp antiporter transmembrane domain-containing protein</fullName>
    </recommendedName>
</protein>
<feature type="transmembrane region" description="Helical" evidence="8">
    <location>
        <begin position="370"/>
        <end position="388"/>
    </location>
</feature>
<evidence type="ECO:0000256" key="6">
    <source>
        <dbReference type="ARBA" id="ARBA00023136"/>
    </source>
</evidence>
<feature type="transmembrane region" description="Helical" evidence="8">
    <location>
        <begin position="458"/>
        <end position="483"/>
    </location>
</feature>
<evidence type="ECO:0000256" key="1">
    <source>
        <dbReference type="ARBA" id="ARBA00004651"/>
    </source>
</evidence>
<evidence type="ECO:0000256" key="4">
    <source>
        <dbReference type="ARBA" id="ARBA00022989"/>
    </source>
</evidence>
<dbReference type="GO" id="GO:0008137">
    <property type="term" value="F:NADH dehydrogenase (ubiquinone) activity"/>
    <property type="evidence" value="ECO:0007669"/>
    <property type="project" value="InterPro"/>
</dbReference>
<name>A0AAU9E4X9_9FIRM</name>
<feature type="transmembrane region" description="Helical" evidence="8">
    <location>
        <begin position="236"/>
        <end position="254"/>
    </location>
</feature>
<evidence type="ECO:0000313" key="10">
    <source>
        <dbReference type="EMBL" id="BEP28348.1"/>
    </source>
</evidence>
<feature type="transmembrane region" description="Helical" evidence="8">
    <location>
        <begin position="503"/>
        <end position="525"/>
    </location>
</feature>
<evidence type="ECO:0000313" key="11">
    <source>
        <dbReference type="Proteomes" id="UP001321786"/>
    </source>
</evidence>
<evidence type="ECO:0000259" key="9">
    <source>
        <dbReference type="Pfam" id="PF00361"/>
    </source>
</evidence>
<dbReference type="KEGG" id="hprf:HLPR_06790"/>
<dbReference type="RefSeq" id="WP_338536673.1">
    <property type="nucleotide sequence ID" value="NZ_AP028654.1"/>
</dbReference>
<feature type="transmembrane region" description="Helical" evidence="8">
    <location>
        <begin position="156"/>
        <end position="180"/>
    </location>
</feature>
<keyword evidence="11" id="KW-1185">Reference proteome</keyword>
<evidence type="ECO:0000256" key="2">
    <source>
        <dbReference type="ARBA" id="ARBA00022475"/>
    </source>
</evidence>
<dbReference type="PANTHER" id="PTHR42682:SF4">
    <property type="entry name" value="NADH-UBIQUINONE_PLASTOQUINONE"/>
    <property type="match status" value="1"/>
</dbReference>
<dbReference type="InterPro" id="IPR001750">
    <property type="entry name" value="ND/Mrp_TM"/>
</dbReference>
<evidence type="ECO:0000256" key="3">
    <source>
        <dbReference type="ARBA" id="ARBA00022692"/>
    </source>
</evidence>
<dbReference type="PANTHER" id="PTHR42682">
    <property type="entry name" value="HYDROGENASE-4 COMPONENT F"/>
    <property type="match status" value="1"/>
</dbReference>
<dbReference type="InterPro" id="IPR003918">
    <property type="entry name" value="NADH_UbQ_OxRdtase"/>
</dbReference>
<feature type="transmembrane region" description="Helical" evidence="8">
    <location>
        <begin position="29"/>
        <end position="49"/>
    </location>
</feature>
<dbReference type="EMBL" id="AP028654">
    <property type="protein sequence ID" value="BEP28348.1"/>
    <property type="molecule type" value="Genomic_DNA"/>
</dbReference>
<reference evidence="10 11" key="1">
    <citation type="submission" date="2023-08" db="EMBL/GenBank/DDBJ databases">
        <title>Helicovermis profunda gen. nov., sp. nov., a novel mesophilic, fermentative bacterium within the Bacillota from a deep-sea hydrothermal vent chimney.</title>
        <authorList>
            <person name="Miyazaki U."/>
            <person name="Mizutani D."/>
            <person name="Hashimoto Y."/>
            <person name="Tame A."/>
            <person name="Sawayama S."/>
            <person name="Miyazaki J."/>
            <person name="Takai K."/>
            <person name="Nakagawa S."/>
        </authorList>
    </citation>
    <scope>NUCLEOTIDE SEQUENCE [LARGE SCALE GENOMIC DNA]</scope>
    <source>
        <strain evidence="10 11">S502</strain>
    </source>
</reference>
<keyword evidence="4 8" id="KW-1133">Transmembrane helix</keyword>
<evidence type="ECO:0000256" key="8">
    <source>
        <dbReference type="SAM" id="Phobius"/>
    </source>
</evidence>
<gene>
    <name evidence="10" type="ORF">HLPR_06790</name>
</gene>
<dbReference type="Pfam" id="PF00361">
    <property type="entry name" value="Proton_antipo_M"/>
    <property type="match status" value="1"/>
</dbReference>
<comment type="subcellular location">
    <subcellularLocation>
        <location evidence="1">Cell membrane</location>
        <topology evidence="1">Multi-pass membrane protein</topology>
    </subcellularLocation>
    <subcellularLocation>
        <location evidence="7">Membrane</location>
        <topology evidence="7">Multi-pass membrane protein</topology>
    </subcellularLocation>
</comment>
<feature type="transmembrane region" description="Helical" evidence="8">
    <location>
        <begin position="292"/>
        <end position="314"/>
    </location>
</feature>
<feature type="transmembrane region" description="Helical" evidence="8">
    <location>
        <begin position="200"/>
        <end position="224"/>
    </location>
</feature>
<sequence>MIILILIIPFIASFIGYFIGSKNEKYRDIFNVLFTAIELILVMLIFPNVKNGDLTYFVPNIMGTGLFLKIDMLRYAMLVISALAWFLTTMYSTQYLLKHKNRNRYYLFSMLTYAATIGIFMSENIINMFTFFEIMSLTSYILVIHDEDKYSHEAGVSYISMAIAGGLVMLMGIFLLFDYTGTLNIGEISKTLPNLGNVKYVISTLIIVGFGVKASMFPLHTWLVKAYTAAPAPASAIISGVLLKAGLFGIIIVVDEMMAGDEKMSFVIFVIGIINIYLGGILAMMQRNIKRVIAYSSLSQTGFMLMGIGLIGILGKEGGVAIVGTILFMVNHAIFKILLFLGAGIIYMIYNDLSINKIYGFGKNKIKLKIIFLIGILGITGIPGFNGYTSKTLIHEAILEAYHLTDNIFYKFSEIAFLLGGALTIAYMMKIFIGIFIDENSEFKGQYNEFVHKRALMPMGILAGLIIIIGLFPNGIISSLNLYASSLHAHGLEYVNFFTIDKLVYSLITIILGVSIYYQFVDNYFIIHHDKKKMYVNPSLMWFDLEKDLYIPVIVNTFKFFSFFFKHIDNWMIYSVKKLSNSVNVVENLDSTLLLKLEEKRMMVDTSTDTFKHEFEEKVMHSKEDILEKTENILNLSSEAKPLLKNVKSINELIIFFHKRITSITYSIFLFGIVLVLSLLYVFLMR</sequence>
<keyword evidence="3 7" id="KW-0812">Transmembrane</keyword>
<feature type="transmembrane region" description="Helical" evidence="8">
    <location>
        <begin position="664"/>
        <end position="684"/>
    </location>
</feature>
<keyword evidence="6 8" id="KW-0472">Membrane</keyword>
<feature type="transmembrane region" description="Helical" evidence="8">
    <location>
        <begin position="320"/>
        <end position="350"/>
    </location>
</feature>
<organism evidence="10 11">
    <name type="scientific">Helicovermis profundi</name>
    <dbReference type="NCBI Taxonomy" id="3065157"/>
    <lineage>
        <taxon>Bacteria</taxon>
        <taxon>Bacillati</taxon>
        <taxon>Bacillota</taxon>
        <taxon>Clostridia</taxon>
        <taxon>Helicovermis</taxon>
    </lineage>
</organism>
<dbReference type="PRINTS" id="PR01437">
    <property type="entry name" value="NUOXDRDTASE4"/>
</dbReference>
<feature type="transmembrane region" description="Helical" evidence="8">
    <location>
        <begin position="266"/>
        <end position="285"/>
    </location>
</feature>
<dbReference type="Proteomes" id="UP001321786">
    <property type="component" value="Chromosome"/>
</dbReference>
<feature type="transmembrane region" description="Helical" evidence="8">
    <location>
        <begin position="408"/>
        <end position="437"/>
    </location>
</feature>
<accession>A0AAU9E4X9</accession>